<dbReference type="Proteomes" id="UP000318801">
    <property type="component" value="Unassembled WGS sequence"/>
</dbReference>
<protein>
    <submittedName>
        <fullName evidence="1">Uncharacterized protein</fullName>
    </submittedName>
</protein>
<keyword evidence="2" id="KW-1185">Reference proteome</keyword>
<name>A0A506TZ17_9HYPH</name>
<sequence length="133" mass="15126">MLLDQNGYSKLQVAHIKLAHSRAFLLRVYLLQTHEMLFDAHWHGFRVFGGITLPSSSSIAEKFCFFSTIEFVNACEQEKAKGKAGQIAETLIRKPYSEVAHFSVKKPAHFCMETITTGNNSCRAQRIVNHKRL</sequence>
<dbReference type="EMBL" id="VHLG01000024">
    <property type="protein sequence ID" value="TPW26730.1"/>
    <property type="molecule type" value="Genomic_DNA"/>
</dbReference>
<evidence type="ECO:0000313" key="2">
    <source>
        <dbReference type="Proteomes" id="UP000318801"/>
    </source>
</evidence>
<accession>A0A506TZ17</accession>
<organism evidence="1 2">
    <name type="scientific">Martelella alba</name>
    <dbReference type="NCBI Taxonomy" id="2590451"/>
    <lineage>
        <taxon>Bacteria</taxon>
        <taxon>Pseudomonadati</taxon>
        <taxon>Pseudomonadota</taxon>
        <taxon>Alphaproteobacteria</taxon>
        <taxon>Hyphomicrobiales</taxon>
        <taxon>Aurantimonadaceae</taxon>
        <taxon>Martelella</taxon>
    </lineage>
</organism>
<comment type="caution">
    <text evidence="1">The sequence shown here is derived from an EMBL/GenBank/DDBJ whole genome shotgun (WGS) entry which is preliminary data.</text>
</comment>
<dbReference type="OrthoDB" id="2065409at2"/>
<evidence type="ECO:0000313" key="1">
    <source>
        <dbReference type="EMBL" id="TPW26730.1"/>
    </source>
</evidence>
<proteinExistence type="predicted"/>
<gene>
    <name evidence="1" type="ORF">FJU08_21685</name>
</gene>
<reference evidence="1 2" key="1">
    <citation type="submission" date="2019-06" db="EMBL/GenBank/DDBJ databases">
        <authorList>
            <person name="Li M."/>
        </authorList>
    </citation>
    <scope>NUCLEOTIDE SEQUENCE [LARGE SCALE GENOMIC DNA]</scope>
    <source>
        <strain evidence="1 2">BGMRC2036</strain>
    </source>
</reference>
<dbReference type="AlphaFoldDB" id="A0A506TZ17"/>